<name>A0ABW4FT13_9PSEU</name>
<accession>A0ABW4FT13</accession>
<feature type="transmembrane region" description="Helical" evidence="1">
    <location>
        <begin position="12"/>
        <end position="39"/>
    </location>
</feature>
<evidence type="ECO:0000313" key="3">
    <source>
        <dbReference type="Proteomes" id="UP001597145"/>
    </source>
</evidence>
<evidence type="ECO:0000313" key="2">
    <source>
        <dbReference type="EMBL" id="MFD1532192.1"/>
    </source>
</evidence>
<organism evidence="2 3">
    <name type="scientific">Pseudonocardia aurantiaca</name>
    <dbReference type="NCBI Taxonomy" id="75290"/>
    <lineage>
        <taxon>Bacteria</taxon>
        <taxon>Bacillati</taxon>
        <taxon>Actinomycetota</taxon>
        <taxon>Actinomycetes</taxon>
        <taxon>Pseudonocardiales</taxon>
        <taxon>Pseudonocardiaceae</taxon>
        <taxon>Pseudonocardia</taxon>
    </lineage>
</organism>
<protein>
    <recommendedName>
        <fullName evidence="4">MFS transporter</fullName>
    </recommendedName>
</protein>
<evidence type="ECO:0000256" key="1">
    <source>
        <dbReference type="SAM" id="Phobius"/>
    </source>
</evidence>
<keyword evidence="1" id="KW-1133">Transmembrane helix</keyword>
<reference evidence="3" key="1">
    <citation type="journal article" date="2019" name="Int. J. Syst. Evol. Microbiol.">
        <title>The Global Catalogue of Microorganisms (GCM) 10K type strain sequencing project: providing services to taxonomists for standard genome sequencing and annotation.</title>
        <authorList>
            <consortium name="The Broad Institute Genomics Platform"/>
            <consortium name="The Broad Institute Genome Sequencing Center for Infectious Disease"/>
            <person name="Wu L."/>
            <person name="Ma J."/>
        </authorList>
    </citation>
    <scope>NUCLEOTIDE SEQUENCE [LARGE SCALE GENOMIC DNA]</scope>
    <source>
        <strain evidence="3">JCM 12165</strain>
    </source>
</reference>
<keyword evidence="3" id="KW-1185">Reference proteome</keyword>
<dbReference type="Proteomes" id="UP001597145">
    <property type="component" value="Unassembled WGS sequence"/>
</dbReference>
<keyword evidence="1" id="KW-0812">Transmembrane</keyword>
<dbReference type="RefSeq" id="WP_343980899.1">
    <property type="nucleotide sequence ID" value="NZ_BAAAJG010000012.1"/>
</dbReference>
<proteinExistence type="predicted"/>
<sequence length="67" mass="7160">MQYALRLDAVPTGLLLALQVLTGVFGGAGYAAAFGLLALRLDQRRGPITRAVAAALMRRLVYGRRST</sequence>
<evidence type="ECO:0008006" key="4">
    <source>
        <dbReference type="Google" id="ProtNLM"/>
    </source>
</evidence>
<gene>
    <name evidence="2" type="ORF">ACFSCY_22435</name>
</gene>
<keyword evidence="1" id="KW-0472">Membrane</keyword>
<comment type="caution">
    <text evidence="2">The sequence shown here is derived from an EMBL/GenBank/DDBJ whole genome shotgun (WGS) entry which is preliminary data.</text>
</comment>
<dbReference type="EMBL" id="JBHUCP010000017">
    <property type="protein sequence ID" value="MFD1532192.1"/>
    <property type="molecule type" value="Genomic_DNA"/>
</dbReference>